<dbReference type="RefSeq" id="WP_284338801.1">
    <property type="nucleotide sequence ID" value="NZ_BSNS01000003.1"/>
</dbReference>
<protein>
    <recommendedName>
        <fullName evidence="4">Glycosyl hydrolase family 32 N-terminal domain-containing protein</fullName>
    </recommendedName>
</protein>
<evidence type="ECO:0000256" key="3">
    <source>
        <dbReference type="ARBA" id="ARBA00023295"/>
    </source>
</evidence>
<evidence type="ECO:0000256" key="2">
    <source>
        <dbReference type="ARBA" id="ARBA00022801"/>
    </source>
</evidence>
<sequence length="332" mass="37375">MALSIPDKWIWDFWLTRDGEDWHIYFLQADKNLGDPDLRHRNVTQGHAISRDLSNWTHLGTCLTPSTGPAWDDWTTWTGSVVRDETGLWHLFYTGTRHGEEQGLKQRIGHATSRDGHSWQRVGDGLALDISGPNYEDYAPGHWHDRAFRDPWVIRDPKSDGWLMFMTARAPGIAEPNAAGTIGLATSPDLYTWTLQPPVYRGGMFGQMEVPQVFQYRGRWYCLFCTAAGHWSEAYKAFNPQSPVTGSHYLMADSPRGPWSVAPGPFLEGHMPCRRYAGKIVEKDGELWAMGFIHTTPDADFVGEVSDPIPVSVDENGLLTAHPERMAPGARI</sequence>
<keyword evidence="3" id="KW-0326">Glycosidase</keyword>
<evidence type="ECO:0000313" key="5">
    <source>
        <dbReference type="EMBL" id="GLQ53352.1"/>
    </source>
</evidence>
<evidence type="ECO:0000313" key="6">
    <source>
        <dbReference type="Proteomes" id="UP001156691"/>
    </source>
</evidence>
<comment type="caution">
    <text evidence="5">The sequence shown here is derived from an EMBL/GenBank/DDBJ whole genome shotgun (WGS) entry which is preliminary data.</text>
</comment>
<evidence type="ECO:0000256" key="1">
    <source>
        <dbReference type="ARBA" id="ARBA00009902"/>
    </source>
</evidence>
<dbReference type="InterPro" id="IPR013148">
    <property type="entry name" value="Glyco_hydro_32_N"/>
</dbReference>
<proteinExistence type="inferred from homology"/>
<comment type="similarity">
    <text evidence="1">Belongs to the glycosyl hydrolase 32 family.</text>
</comment>
<dbReference type="PANTHER" id="PTHR43101">
    <property type="entry name" value="BETA-FRUCTOSIDASE"/>
    <property type="match status" value="1"/>
</dbReference>
<reference evidence="6" key="1">
    <citation type="journal article" date="2019" name="Int. J. Syst. Evol. Microbiol.">
        <title>The Global Catalogue of Microorganisms (GCM) 10K type strain sequencing project: providing services to taxonomists for standard genome sequencing and annotation.</title>
        <authorList>
            <consortium name="The Broad Institute Genomics Platform"/>
            <consortium name="The Broad Institute Genome Sequencing Center for Infectious Disease"/>
            <person name="Wu L."/>
            <person name="Ma J."/>
        </authorList>
    </citation>
    <scope>NUCLEOTIDE SEQUENCE [LARGE SCALE GENOMIC DNA]</scope>
    <source>
        <strain evidence="6">NBRC 112416</strain>
    </source>
</reference>
<dbReference type="EMBL" id="BSNS01000003">
    <property type="protein sequence ID" value="GLQ53352.1"/>
    <property type="molecule type" value="Genomic_DNA"/>
</dbReference>
<dbReference type="Gene3D" id="2.115.10.20">
    <property type="entry name" value="Glycosyl hydrolase domain, family 43"/>
    <property type="match status" value="1"/>
</dbReference>
<keyword evidence="6" id="KW-1185">Reference proteome</keyword>
<dbReference type="Proteomes" id="UP001156691">
    <property type="component" value="Unassembled WGS sequence"/>
</dbReference>
<dbReference type="Pfam" id="PF00251">
    <property type="entry name" value="Glyco_hydro_32N"/>
    <property type="match status" value="1"/>
</dbReference>
<feature type="domain" description="Glycosyl hydrolase family 32 N-terminal" evidence="4">
    <location>
        <begin position="21"/>
        <end position="220"/>
    </location>
</feature>
<gene>
    <name evidence="5" type="ORF">GCM10010862_06100</name>
</gene>
<dbReference type="InterPro" id="IPR023296">
    <property type="entry name" value="Glyco_hydro_beta-prop_sf"/>
</dbReference>
<dbReference type="PANTHER" id="PTHR43101:SF1">
    <property type="entry name" value="BETA-FRUCTOSIDASE"/>
    <property type="match status" value="1"/>
</dbReference>
<evidence type="ECO:0000259" key="4">
    <source>
        <dbReference type="Pfam" id="PF00251"/>
    </source>
</evidence>
<keyword evidence="2" id="KW-0378">Hydrolase</keyword>
<dbReference type="InterPro" id="IPR051214">
    <property type="entry name" value="GH32_Enzymes"/>
</dbReference>
<organism evidence="5 6">
    <name type="scientific">Devosia nitrariae</name>
    <dbReference type="NCBI Taxonomy" id="2071872"/>
    <lineage>
        <taxon>Bacteria</taxon>
        <taxon>Pseudomonadati</taxon>
        <taxon>Pseudomonadota</taxon>
        <taxon>Alphaproteobacteria</taxon>
        <taxon>Hyphomicrobiales</taxon>
        <taxon>Devosiaceae</taxon>
        <taxon>Devosia</taxon>
    </lineage>
</organism>
<accession>A0ABQ5W052</accession>
<dbReference type="CDD" id="cd18609">
    <property type="entry name" value="GH32-like"/>
    <property type="match status" value="1"/>
</dbReference>
<dbReference type="SUPFAM" id="SSF75005">
    <property type="entry name" value="Arabinanase/levansucrase/invertase"/>
    <property type="match status" value="1"/>
</dbReference>
<name>A0ABQ5W052_9HYPH</name>